<evidence type="ECO:0000313" key="2">
    <source>
        <dbReference type="EMBL" id="BBD08251.1"/>
    </source>
</evidence>
<keyword evidence="3" id="KW-1185">Reference proteome</keyword>
<dbReference type="AlphaFoldDB" id="A0A2Z6AYB4"/>
<name>A0A2Z6AYB4_9BACT</name>
<accession>A0A2Z6AYB4</accession>
<keyword evidence="1" id="KW-0732">Signal</keyword>
<organism evidence="2 3">
    <name type="scientific">Desulfovibrio ferrophilus</name>
    <dbReference type="NCBI Taxonomy" id="241368"/>
    <lineage>
        <taxon>Bacteria</taxon>
        <taxon>Pseudomonadati</taxon>
        <taxon>Thermodesulfobacteriota</taxon>
        <taxon>Desulfovibrionia</taxon>
        <taxon>Desulfovibrionales</taxon>
        <taxon>Desulfovibrionaceae</taxon>
        <taxon>Desulfovibrio</taxon>
    </lineage>
</organism>
<dbReference type="KEGG" id="dfl:DFE_1525"/>
<dbReference type="InterPro" id="IPR007487">
    <property type="entry name" value="ABC_transpt-TYRBP-like"/>
</dbReference>
<proteinExistence type="predicted"/>
<dbReference type="PANTHER" id="PTHR35271:SF1">
    <property type="entry name" value="ABC TRANSPORTER, SUBSTRATE-BINDING LIPOPROTEIN"/>
    <property type="match status" value="1"/>
</dbReference>
<evidence type="ECO:0000256" key="1">
    <source>
        <dbReference type="SAM" id="SignalP"/>
    </source>
</evidence>
<evidence type="ECO:0000313" key="3">
    <source>
        <dbReference type="Proteomes" id="UP000269883"/>
    </source>
</evidence>
<gene>
    <name evidence="2" type="ORF">DFE_1525</name>
</gene>
<reference evidence="2 3" key="1">
    <citation type="journal article" date="2018" name="Sci. Adv.">
        <title>Multi-heme cytochromes provide a pathway for survival in energy-limited environments.</title>
        <authorList>
            <person name="Deng X."/>
            <person name="Dohmae N."/>
            <person name="Nealson K.H."/>
            <person name="Hashimoto K."/>
            <person name="Okamoto A."/>
        </authorList>
    </citation>
    <scope>NUCLEOTIDE SEQUENCE [LARGE SCALE GENOMIC DNA]</scope>
    <source>
        <strain evidence="2 3">IS5</strain>
    </source>
</reference>
<dbReference type="Proteomes" id="UP000269883">
    <property type="component" value="Chromosome"/>
</dbReference>
<dbReference type="Pfam" id="PF04392">
    <property type="entry name" value="ABC_sub_bind"/>
    <property type="match status" value="1"/>
</dbReference>
<dbReference type="OrthoDB" id="1680494at2"/>
<dbReference type="Gene3D" id="3.40.50.2300">
    <property type="match status" value="2"/>
</dbReference>
<feature type="signal peptide" evidence="1">
    <location>
        <begin position="1"/>
        <end position="22"/>
    </location>
</feature>
<protein>
    <submittedName>
        <fullName evidence="2">ABC-type uncharacterized transport system, periplasmic component</fullName>
    </submittedName>
</protein>
<dbReference type="EMBL" id="AP017378">
    <property type="protein sequence ID" value="BBD08251.1"/>
    <property type="molecule type" value="Genomic_DNA"/>
</dbReference>
<dbReference type="PANTHER" id="PTHR35271">
    <property type="entry name" value="ABC TRANSPORTER, SUBSTRATE-BINDING LIPOPROTEIN-RELATED"/>
    <property type="match status" value="1"/>
</dbReference>
<sequence length="390" mass="43331">MRTIILGTLALFIIALASPAISAEWDSIPNTPTLNHGKKWRVGYLEGGPFRNYPLVLKSTITGLMSLGWIEPLEFPEIGDPEDSTQLWKWLSKNAKSNYIQFVEDGHWTCNWDPGEYKSVGEASIKRLSQGKDIDLIIAMGTRAGQILANDQHKVPTIVLSSTDPLSAGIVKSVEDSGYDHVHARLDPERHKRQIRLFHDMFGFNRLGISYENTLEGRSYAAVEDVEAVAAERGFEVIPCFSPNDVQENEIAYRGLARCMEMLAPRVDAVYLTIHTGMDIINLPNVMTPLDRHKVPTFSQGSSEEVENGVLLSISQAGFKHVGRFHAMTMAKIFNGAMPRSLDQVFEDPMRIAINLAEAQAIGYDPPIDILTAADAIYQDIKKPVAVPEQ</sequence>
<feature type="chain" id="PRO_5016299136" evidence="1">
    <location>
        <begin position="23"/>
        <end position="390"/>
    </location>
</feature>
<dbReference type="RefSeq" id="WP_126378193.1">
    <property type="nucleotide sequence ID" value="NZ_AP017378.1"/>
</dbReference>